<sequence>MTPKRYECILDGQRRCIDESELLRKAAEIADGILKKTYPSFKDSHEDMKQEALAAVVRGMQRYKPTGDVHGYIFKIVAYKIRDEAGKIIRYRKHVQQLTDEMADSIEAPTPPDSKDKRWYIERLKKQLTPRERRVINMNLAGYTDREIAGALKIKKKHRTSEMKALWNSIAAKAKRMEPQNTGGRND</sequence>
<dbReference type="EMBL" id="BK016138">
    <property type="protein sequence ID" value="DAF97901.1"/>
    <property type="molecule type" value="Genomic_DNA"/>
</dbReference>
<dbReference type="GO" id="GO:0003677">
    <property type="term" value="F:DNA binding"/>
    <property type="evidence" value="ECO:0007669"/>
    <property type="project" value="InterPro"/>
</dbReference>
<evidence type="ECO:0000313" key="1">
    <source>
        <dbReference type="EMBL" id="DAF97901.1"/>
    </source>
</evidence>
<dbReference type="GO" id="GO:0003700">
    <property type="term" value="F:DNA-binding transcription factor activity"/>
    <property type="evidence" value="ECO:0007669"/>
    <property type="project" value="InterPro"/>
</dbReference>
<dbReference type="InterPro" id="IPR016032">
    <property type="entry name" value="Sig_transdc_resp-reg_C-effctor"/>
</dbReference>
<dbReference type="Gene3D" id="1.10.1740.10">
    <property type="match status" value="1"/>
</dbReference>
<dbReference type="SUPFAM" id="SSF88946">
    <property type="entry name" value="Sigma2 domain of RNA polymerase sigma factors"/>
    <property type="match status" value="1"/>
</dbReference>
<dbReference type="InterPro" id="IPR036388">
    <property type="entry name" value="WH-like_DNA-bd_sf"/>
</dbReference>
<organism evidence="1">
    <name type="scientific">Myoviridae sp. ctvxP16</name>
    <dbReference type="NCBI Taxonomy" id="2825205"/>
    <lineage>
        <taxon>Viruses</taxon>
        <taxon>Duplodnaviria</taxon>
        <taxon>Heunggongvirae</taxon>
        <taxon>Uroviricota</taxon>
        <taxon>Caudoviricetes</taxon>
    </lineage>
</organism>
<dbReference type="GO" id="GO:0006352">
    <property type="term" value="P:DNA-templated transcription initiation"/>
    <property type="evidence" value="ECO:0007669"/>
    <property type="project" value="InterPro"/>
</dbReference>
<dbReference type="SUPFAM" id="SSF46894">
    <property type="entry name" value="C-terminal effector domain of the bipartite response regulators"/>
    <property type="match status" value="1"/>
</dbReference>
<dbReference type="Gene3D" id="1.10.10.10">
    <property type="entry name" value="Winged helix-like DNA-binding domain superfamily/Winged helix DNA-binding domain"/>
    <property type="match status" value="1"/>
</dbReference>
<proteinExistence type="predicted"/>
<protein>
    <submittedName>
        <fullName evidence="1">RNA polymerase sigma factor</fullName>
    </submittedName>
</protein>
<reference evidence="1" key="1">
    <citation type="journal article" date="2021" name="Proc. Natl. Acad. Sci. U.S.A.">
        <title>A Catalog of Tens of Thousands of Viruses from Human Metagenomes Reveals Hidden Associations with Chronic Diseases.</title>
        <authorList>
            <person name="Tisza M.J."/>
            <person name="Buck C.B."/>
        </authorList>
    </citation>
    <scope>NUCLEOTIDE SEQUENCE</scope>
    <source>
        <strain evidence="1">CtvxP16</strain>
    </source>
</reference>
<dbReference type="InterPro" id="IPR013325">
    <property type="entry name" value="RNA_pol_sigma_r2"/>
</dbReference>
<accession>A0A8S5UTW1</accession>
<name>A0A8S5UTW1_9CAUD</name>